<organism evidence="1 2">
    <name type="scientific">Dyadobacter luteus</name>
    <dbReference type="NCBI Taxonomy" id="2259619"/>
    <lineage>
        <taxon>Bacteria</taxon>
        <taxon>Pseudomonadati</taxon>
        <taxon>Bacteroidota</taxon>
        <taxon>Cytophagia</taxon>
        <taxon>Cytophagales</taxon>
        <taxon>Spirosomataceae</taxon>
        <taxon>Dyadobacter</taxon>
    </lineage>
</organism>
<name>A0A3D8Y4J1_9BACT</name>
<sequence length="179" mass="20171">MPRIAPLRRKDQTSEIQIAFIQHQTVYNTNINNMKATLGHSPTAFKVYMQWYPLFEELKRIVGTRLATLLAWSVSEETQGIIYTAFFRKAINDSGEDPDNLVLSANEQQFIDFGAAVARNNGLITDELFAGIQQQYSAEEVVIIAAFAGKMIAANIFNNLIQTETDEQLLPFVRINQAV</sequence>
<evidence type="ECO:0008006" key="3">
    <source>
        <dbReference type="Google" id="ProtNLM"/>
    </source>
</evidence>
<keyword evidence="2" id="KW-1185">Reference proteome</keyword>
<dbReference type="RefSeq" id="WP_115833602.1">
    <property type="nucleotide sequence ID" value="NZ_QNUL01000030.1"/>
</dbReference>
<reference evidence="1 2" key="1">
    <citation type="submission" date="2018-07" db="EMBL/GenBank/DDBJ databases">
        <title>Dyadobacter roseus sp. nov., isolated from rose rhizosphere soil.</title>
        <authorList>
            <person name="Chen L."/>
        </authorList>
    </citation>
    <scope>NUCLEOTIDE SEQUENCE [LARGE SCALE GENOMIC DNA]</scope>
    <source>
        <strain evidence="1 2">RS19</strain>
    </source>
</reference>
<gene>
    <name evidence="1" type="ORF">DSL64_24555</name>
</gene>
<dbReference type="Proteomes" id="UP000256373">
    <property type="component" value="Unassembled WGS sequence"/>
</dbReference>
<dbReference type="EMBL" id="QNUL01000030">
    <property type="protein sequence ID" value="REA57134.1"/>
    <property type="molecule type" value="Genomic_DNA"/>
</dbReference>
<dbReference type="InterPro" id="IPR029032">
    <property type="entry name" value="AhpD-like"/>
</dbReference>
<dbReference type="SUPFAM" id="SSF69118">
    <property type="entry name" value="AhpD-like"/>
    <property type="match status" value="1"/>
</dbReference>
<comment type="caution">
    <text evidence="1">The sequence shown here is derived from an EMBL/GenBank/DDBJ whole genome shotgun (WGS) entry which is preliminary data.</text>
</comment>
<proteinExistence type="predicted"/>
<dbReference type="OrthoDB" id="9807087at2"/>
<protein>
    <recommendedName>
        <fullName evidence="3">Carboxymuconolactone decarboxylase family protein</fullName>
    </recommendedName>
</protein>
<accession>A0A3D8Y4J1</accession>
<evidence type="ECO:0000313" key="1">
    <source>
        <dbReference type="EMBL" id="REA57134.1"/>
    </source>
</evidence>
<evidence type="ECO:0000313" key="2">
    <source>
        <dbReference type="Proteomes" id="UP000256373"/>
    </source>
</evidence>
<dbReference type="Gene3D" id="1.20.1290.10">
    <property type="entry name" value="AhpD-like"/>
    <property type="match status" value="1"/>
</dbReference>
<dbReference type="AlphaFoldDB" id="A0A3D8Y4J1"/>